<reference evidence="1" key="1">
    <citation type="submission" date="2021-05" db="EMBL/GenBank/DDBJ databases">
        <authorList>
            <person name="Alioto T."/>
            <person name="Alioto T."/>
            <person name="Gomez Garrido J."/>
        </authorList>
    </citation>
    <scope>NUCLEOTIDE SEQUENCE</scope>
</reference>
<evidence type="ECO:0000313" key="1">
    <source>
        <dbReference type="EMBL" id="CAG6606274.1"/>
    </source>
</evidence>
<proteinExistence type="predicted"/>
<accession>A0A8D8LAG8</accession>
<organism evidence="1">
    <name type="scientific">Cacopsylla melanoneura</name>
    <dbReference type="NCBI Taxonomy" id="428564"/>
    <lineage>
        <taxon>Eukaryota</taxon>
        <taxon>Metazoa</taxon>
        <taxon>Ecdysozoa</taxon>
        <taxon>Arthropoda</taxon>
        <taxon>Hexapoda</taxon>
        <taxon>Insecta</taxon>
        <taxon>Pterygota</taxon>
        <taxon>Neoptera</taxon>
        <taxon>Paraneoptera</taxon>
        <taxon>Hemiptera</taxon>
        <taxon>Sternorrhyncha</taxon>
        <taxon>Psylloidea</taxon>
        <taxon>Psyllidae</taxon>
        <taxon>Psyllinae</taxon>
        <taxon>Cacopsylla</taxon>
    </lineage>
</organism>
<dbReference type="AlphaFoldDB" id="A0A8D8LAG8"/>
<name>A0A8D8LAG8_9HEMI</name>
<protein>
    <submittedName>
        <fullName evidence="1">Uncharacterized protein</fullName>
    </submittedName>
</protein>
<sequence length="108" mass="12805">MKLICITTLSQSTALILNLPVMPLKQIKTMDYDYMEYGTKTQSHYQMTCSHLVICRMESQSNIILFPSVLLQMVFHGVFYMYENIWGNVFLIPELSNMRFTYRDYCHK</sequence>
<dbReference type="EMBL" id="HBUF01002833">
    <property type="protein sequence ID" value="CAG6606274.1"/>
    <property type="molecule type" value="Transcribed_RNA"/>
</dbReference>